<dbReference type="InterPro" id="IPR031720">
    <property type="entry name" value="DUF4728"/>
</dbReference>
<evidence type="ECO:0000313" key="3">
    <source>
        <dbReference type="Proteomes" id="UP000677054"/>
    </source>
</evidence>
<keyword evidence="1" id="KW-1133">Transmembrane helix</keyword>
<keyword evidence="1" id="KW-0472">Membrane</keyword>
<dbReference type="OrthoDB" id="6377184at2759"/>
<gene>
    <name evidence="2" type="ORF">DSTB1V02_LOCUS7936</name>
</gene>
<dbReference type="Proteomes" id="UP000677054">
    <property type="component" value="Unassembled WGS sequence"/>
</dbReference>
<evidence type="ECO:0000256" key="1">
    <source>
        <dbReference type="SAM" id="Phobius"/>
    </source>
</evidence>
<keyword evidence="1" id="KW-0812">Transmembrane</keyword>
<feature type="transmembrane region" description="Helical" evidence="1">
    <location>
        <begin position="37"/>
        <end position="56"/>
    </location>
</feature>
<organism evidence="2">
    <name type="scientific">Darwinula stevensoni</name>
    <dbReference type="NCBI Taxonomy" id="69355"/>
    <lineage>
        <taxon>Eukaryota</taxon>
        <taxon>Metazoa</taxon>
        <taxon>Ecdysozoa</taxon>
        <taxon>Arthropoda</taxon>
        <taxon>Crustacea</taxon>
        <taxon>Oligostraca</taxon>
        <taxon>Ostracoda</taxon>
        <taxon>Podocopa</taxon>
        <taxon>Podocopida</taxon>
        <taxon>Darwinulocopina</taxon>
        <taxon>Darwinuloidea</taxon>
        <taxon>Darwinulidae</taxon>
        <taxon>Darwinula</taxon>
    </lineage>
</organism>
<protein>
    <submittedName>
        <fullName evidence="2">Uncharacterized protein</fullName>
    </submittedName>
</protein>
<evidence type="ECO:0000313" key="2">
    <source>
        <dbReference type="EMBL" id="CAD7248115.1"/>
    </source>
</evidence>
<dbReference type="Pfam" id="PF15860">
    <property type="entry name" value="DUF4728"/>
    <property type="match status" value="1"/>
</dbReference>
<dbReference type="EMBL" id="CAJPEV010001714">
    <property type="protein sequence ID" value="CAG0893978.1"/>
    <property type="molecule type" value="Genomic_DNA"/>
</dbReference>
<keyword evidence="3" id="KW-1185">Reference proteome</keyword>
<dbReference type="PANTHER" id="PTHR36694:SF11">
    <property type="entry name" value="LP21121P-RELATED"/>
    <property type="match status" value="1"/>
</dbReference>
<accession>A0A7R8XCR4</accession>
<feature type="transmembrane region" description="Helical" evidence="1">
    <location>
        <begin position="99"/>
        <end position="120"/>
    </location>
</feature>
<sequence length="158" mass="17332">MVVNDCVSILFCLTFLTGFMEIPRSAPSGLQAGVGQVIIGGLIYFLVLIIVDSLLLHGIRKNHRKLMIPWMAVAVLQLIAGLAIAIMVFLAVAEADRGVGYLIVMVLAFIGLYCVEIHLLHVVYSYFKEMGILEEFALERHDEVELGSAQLQAAKETA</sequence>
<reference evidence="2" key="1">
    <citation type="submission" date="2020-11" db="EMBL/GenBank/DDBJ databases">
        <authorList>
            <person name="Tran Van P."/>
        </authorList>
    </citation>
    <scope>NUCLEOTIDE SEQUENCE</scope>
</reference>
<feature type="transmembrane region" description="Helical" evidence="1">
    <location>
        <begin position="68"/>
        <end position="93"/>
    </location>
</feature>
<proteinExistence type="predicted"/>
<name>A0A7R8XCR4_9CRUS</name>
<dbReference type="EMBL" id="LR901231">
    <property type="protein sequence ID" value="CAD7248115.1"/>
    <property type="molecule type" value="Genomic_DNA"/>
</dbReference>
<dbReference type="AlphaFoldDB" id="A0A7R8XCR4"/>
<dbReference type="PANTHER" id="PTHR36694">
    <property type="entry name" value="PASIFLORA 1, ISOFORM A-RELATED"/>
    <property type="match status" value="1"/>
</dbReference>